<protein>
    <submittedName>
        <fullName evidence="4">Two-component system, chemotaxis family, response regulator CheV</fullName>
    </submittedName>
</protein>
<dbReference type="InterPro" id="IPR002545">
    <property type="entry name" value="CheW-lke_dom"/>
</dbReference>
<dbReference type="InterPro" id="IPR036061">
    <property type="entry name" value="CheW-like_dom_sf"/>
</dbReference>
<accession>A0A1I1FLE7</accession>
<feature type="modified residue" description="4-aspartylphosphate" evidence="1">
    <location>
        <position position="240"/>
    </location>
</feature>
<dbReference type="GO" id="GO:0006935">
    <property type="term" value="P:chemotaxis"/>
    <property type="evidence" value="ECO:0007669"/>
    <property type="project" value="InterPro"/>
</dbReference>
<dbReference type="Gene3D" id="2.30.30.40">
    <property type="entry name" value="SH3 Domains"/>
    <property type="match status" value="1"/>
</dbReference>
<dbReference type="RefSeq" id="WP_091960353.1">
    <property type="nucleotide sequence ID" value="NZ_FOLH01000002.1"/>
</dbReference>
<dbReference type="InterPro" id="IPR024181">
    <property type="entry name" value="Chemotax_regulator_CheV"/>
</dbReference>
<dbReference type="CDD" id="cd19924">
    <property type="entry name" value="REC_CheV-like"/>
    <property type="match status" value="1"/>
</dbReference>
<dbReference type="Gene3D" id="2.40.50.180">
    <property type="entry name" value="CheA-289, Domain 4"/>
    <property type="match status" value="1"/>
</dbReference>
<evidence type="ECO:0000256" key="1">
    <source>
        <dbReference type="PROSITE-ProRule" id="PRU00169"/>
    </source>
</evidence>
<evidence type="ECO:0000313" key="5">
    <source>
        <dbReference type="Proteomes" id="UP000199058"/>
    </source>
</evidence>
<evidence type="ECO:0000313" key="4">
    <source>
        <dbReference type="EMBL" id="SFC00154.1"/>
    </source>
</evidence>
<dbReference type="GO" id="GO:0000160">
    <property type="term" value="P:phosphorelay signal transduction system"/>
    <property type="evidence" value="ECO:0007669"/>
    <property type="project" value="InterPro"/>
</dbReference>
<proteinExistence type="predicted"/>
<name>A0A1I1FLE7_9GAMM</name>
<dbReference type="InterPro" id="IPR001789">
    <property type="entry name" value="Sig_transdc_resp-reg_receiver"/>
</dbReference>
<dbReference type="SMART" id="SM00260">
    <property type="entry name" value="CheW"/>
    <property type="match status" value="1"/>
</dbReference>
<dbReference type="SUPFAM" id="SSF50341">
    <property type="entry name" value="CheW-like"/>
    <property type="match status" value="1"/>
</dbReference>
<keyword evidence="5" id="KW-1185">Reference proteome</keyword>
<feature type="domain" description="CheW-like" evidence="3">
    <location>
        <begin position="19"/>
        <end position="158"/>
    </location>
</feature>
<dbReference type="AlphaFoldDB" id="A0A1I1FLE7"/>
<dbReference type="PIRSF" id="PIRSF002867">
    <property type="entry name" value="CheV"/>
    <property type="match status" value="1"/>
</dbReference>
<evidence type="ECO:0000259" key="3">
    <source>
        <dbReference type="PROSITE" id="PS50851"/>
    </source>
</evidence>
<organism evidence="4 5">
    <name type="scientific">Marinospirillum celere</name>
    <dbReference type="NCBI Taxonomy" id="1122252"/>
    <lineage>
        <taxon>Bacteria</taxon>
        <taxon>Pseudomonadati</taxon>
        <taxon>Pseudomonadota</taxon>
        <taxon>Gammaproteobacteria</taxon>
        <taxon>Oceanospirillales</taxon>
        <taxon>Oceanospirillaceae</taxon>
        <taxon>Marinospirillum</taxon>
    </lineage>
</organism>
<keyword evidence="1" id="KW-0597">Phosphoprotein</keyword>
<dbReference type="PROSITE" id="PS50110">
    <property type="entry name" value="RESPONSE_REGULATORY"/>
    <property type="match status" value="1"/>
</dbReference>
<dbReference type="SUPFAM" id="SSF52172">
    <property type="entry name" value="CheY-like"/>
    <property type="match status" value="1"/>
</dbReference>
<dbReference type="SMART" id="SM00448">
    <property type="entry name" value="REC"/>
    <property type="match status" value="1"/>
</dbReference>
<dbReference type="EMBL" id="FOLH01000002">
    <property type="protein sequence ID" value="SFC00154.1"/>
    <property type="molecule type" value="Genomic_DNA"/>
</dbReference>
<dbReference type="Pfam" id="PF00072">
    <property type="entry name" value="Response_reg"/>
    <property type="match status" value="1"/>
</dbReference>
<dbReference type="PROSITE" id="PS50851">
    <property type="entry name" value="CHEW"/>
    <property type="match status" value="1"/>
</dbReference>
<dbReference type="STRING" id="1122252.SAMN05660443_1086"/>
<reference evidence="4 5" key="1">
    <citation type="submission" date="2016-10" db="EMBL/GenBank/DDBJ databases">
        <authorList>
            <person name="de Groot N.N."/>
        </authorList>
    </citation>
    <scope>NUCLEOTIDE SEQUENCE [LARGE SCALE GENOMIC DNA]</scope>
    <source>
        <strain evidence="4 5">DSM 18438</strain>
    </source>
</reference>
<dbReference type="Pfam" id="PF01584">
    <property type="entry name" value="CheW"/>
    <property type="match status" value="1"/>
</dbReference>
<dbReference type="Proteomes" id="UP000199058">
    <property type="component" value="Unassembled WGS sequence"/>
</dbReference>
<sequence>MSKLLNNVNQRTQMAGENRLELLLFRLQNGQLYGINVFKVKKIMPCPPLTQLPYHHPHVAGVANTMDGSLPILDLLSAIQSGKVQDPRKQQVIVCEYNRKMQGFLVDRIDNIVNMEWSEILLPPKGIGHRHYLTSVTRHEGKLVEIIDVEKVISEVTPAPEDFKTQFDEDLSELKASQIPRKVLVVDDSVVARNQIKRCLEKVELEAVLLKDGLQALEHLQAMLEEGKDPYEEYLMMISDIEMPEMDGYTLTRNVKQDARMQQLFILMHSSLSGVFNESMVQKVGADRFIAKFDADELAVSVLDHFRKRSTPA</sequence>
<dbReference type="Gene3D" id="3.40.50.2300">
    <property type="match status" value="1"/>
</dbReference>
<dbReference type="OrthoDB" id="9806105at2"/>
<feature type="domain" description="Response regulatory" evidence="2">
    <location>
        <begin position="182"/>
        <end position="307"/>
    </location>
</feature>
<evidence type="ECO:0000259" key="2">
    <source>
        <dbReference type="PROSITE" id="PS50110"/>
    </source>
</evidence>
<gene>
    <name evidence="4" type="ORF">SAMN05660443_1086</name>
</gene>
<dbReference type="InterPro" id="IPR011006">
    <property type="entry name" value="CheY-like_superfamily"/>
</dbReference>
<dbReference type="PANTHER" id="PTHR47233">
    <property type="entry name" value="CHEMOTAXIS PROTEIN CHEV"/>
    <property type="match status" value="1"/>
</dbReference>
<dbReference type="PANTHER" id="PTHR47233:SF3">
    <property type="entry name" value="CHEMOTAXIS PROTEIN CHEV"/>
    <property type="match status" value="1"/>
</dbReference>